<evidence type="ECO:0000313" key="1">
    <source>
        <dbReference type="EMBL" id="GFS85545.1"/>
    </source>
</evidence>
<proteinExistence type="predicted"/>
<name>A0A8X6MZ21_NEPPI</name>
<gene>
    <name evidence="1" type="ORF">NPIL_657031</name>
</gene>
<sequence length="91" mass="10452">MIVSLSPHFYRKIMDYRLRTEFLKQECGELTEDSEVNDSLTTSLVGGDKISQKILTIGSCLGKFFQPDKSAVVKRTLERHCLVYTPLLWIL</sequence>
<organism evidence="1 2">
    <name type="scientific">Nephila pilipes</name>
    <name type="common">Giant wood spider</name>
    <name type="synonym">Nephila maculata</name>
    <dbReference type="NCBI Taxonomy" id="299642"/>
    <lineage>
        <taxon>Eukaryota</taxon>
        <taxon>Metazoa</taxon>
        <taxon>Ecdysozoa</taxon>
        <taxon>Arthropoda</taxon>
        <taxon>Chelicerata</taxon>
        <taxon>Arachnida</taxon>
        <taxon>Araneae</taxon>
        <taxon>Araneomorphae</taxon>
        <taxon>Entelegynae</taxon>
        <taxon>Araneoidea</taxon>
        <taxon>Nephilidae</taxon>
        <taxon>Nephila</taxon>
    </lineage>
</organism>
<dbReference type="AlphaFoldDB" id="A0A8X6MZ21"/>
<protein>
    <submittedName>
        <fullName evidence="1">Uncharacterized protein</fullName>
    </submittedName>
</protein>
<dbReference type="EMBL" id="BMAW01052385">
    <property type="protein sequence ID" value="GFS85545.1"/>
    <property type="molecule type" value="Genomic_DNA"/>
</dbReference>
<dbReference type="Proteomes" id="UP000887013">
    <property type="component" value="Unassembled WGS sequence"/>
</dbReference>
<reference evidence="1" key="1">
    <citation type="submission" date="2020-08" db="EMBL/GenBank/DDBJ databases">
        <title>Multicomponent nature underlies the extraordinary mechanical properties of spider dragline silk.</title>
        <authorList>
            <person name="Kono N."/>
            <person name="Nakamura H."/>
            <person name="Mori M."/>
            <person name="Yoshida Y."/>
            <person name="Ohtoshi R."/>
            <person name="Malay A.D."/>
            <person name="Moran D.A.P."/>
            <person name="Tomita M."/>
            <person name="Numata K."/>
            <person name="Arakawa K."/>
        </authorList>
    </citation>
    <scope>NUCLEOTIDE SEQUENCE</scope>
</reference>
<evidence type="ECO:0000313" key="2">
    <source>
        <dbReference type="Proteomes" id="UP000887013"/>
    </source>
</evidence>
<accession>A0A8X6MZ21</accession>
<keyword evidence="2" id="KW-1185">Reference proteome</keyword>
<comment type="caution">
    <text evidence="1">The sequence shown here is derived from an EMBL/GenBank/DDBJ whole genome shotgun (WGS) entry which is preliminary data.</text>
</comment>